<feature type="coiled-coil region" evidence="7">
    <location>
        <begin position="845"/>
        <end position="921"/>
    </location>
</feature>
<protein>
    <recommendedName>
        <fullName evidence="7">Chromosome partition protein Smc</fullName>
    </recommendedName>
</protein>
<evidence type="ECO:0000256" key="2">
    <source>
        <dbReference type="ARBA" id="ARBA00022490"/>
    </source>
</evidence>
<keyword evidence="2 7" id="KW-0963">Cytoplasm</keyword>
<comment type="subunit">
    <text evidence="7">Homodimer.</text>
</comment>
<keyword evidence="4 7" id="KW-0067">ATP-binding</keyword>
<dbReference type="SUPFAM" id="SSF52540">
    <property type="entry name" value="P-loop containing nucleoside triphosphate hydrolases"/>
    <property type="match status" value="2"/>
</dbReference>
<dbReference type="Proteomes" id="UP000197003">
    <property type="component" value="Chromosome"/>
</dbReference>
<dbReference type="GO" id="GO:0003677">
    <property type="term" value="F:DNA binding"/>
    <property type="evidence" value="ECO:0007669"/>
    <property type="project" value="UniProtKB-UniRule"/>
</dbReference>
<evidence type="ECO:0000313" key="10">
    <source>
        <dbReference type="Proteomes" id="UP000197003"/>
    </source>
</evidence>
<feature type="coiled-coil region" evidence="7">
    <location>
        <begin position="191"/>
        <end position="362"/>
    </location>
</feature>
<dbReference type="GO" id="GO:0005737">
    <property type="term" value="C:cytoplasm"/>
    <property type="evidence" value="ECO:0007669"/>
    <property type="project" value="UniProtKB-SubCell"/>
</dbReference>
<evidence type="ECO:0000256" key="5">
    <source>
        <dbReference type="ARBA" id="ARBA00023054"/>
    </source>
</evidence>
<dbReference type="InterPro" id="IPR010935">
    <property type="entry name" value="SMC_hinge"/>
</dbReference>
<dbReference type="NCBIfam" id="TIGR02168">
    <property type="entry name" value="SMC_prok_B"/>
    <property type="match status" value="1"/>
</dbReference>
<feature type="coiled-coil region" evidence="7">
    <location>
        <begin position="412"/>
        <end position="446"/>
    </location>
</feature>
<comment type="function">
    <text evidence="7">Required for chromosome condensation and partitioning.</text>
</comment>
<dbReference type="GO" id="GO:0016887">
    <property type="term" value="F:ATP hydrolysis activity"/>
    <property type="evidence" value="ECO:0007669"/>
    <property type="project" value="InterPro"/>
</dbReference>
<keyword evidence="5 7" id="KW-0175">Coiled coil</keyword>
<gene>
    <name evidence="7" type="primary">smc</name>
    <name evidence="9" type="ORF">B9G79_12925</name>
</gene>
<dbReference type="FunFam" id="3.40.50.300:FF:000901">
    <property type="entry name" value="Chromosome partition protein Smc"/>
    <property type="match status" value="1"/>
</dbReference>
<keyword evidence="3 7" id="KW-0547">Nucleotide-binding</keyword>
<dbReference type="OrthoDB" id="5287050at2"/>
<comment type="similarity">
    <text evidence="7">Belongs to the SMC family.</text>
</comment>
<evidence type="ECO:0000256" key="4">
    <source>
        <dbReference type="ARBA" id="ARBA00022840"/>
    </source>
</evidence>
<dbReference type="PIRSF" id="PIRSF005719">
    <property type="entry name" value="SMC"/>
    <property type="match status" value="1"/>
</dbReference>
<evidence type="ECO:0000256" key="3">
    <source>
        <dbReference type="ARBA" id="ARBA00022741"/>
    </source>
</evidence>
<dbReference type="GO" id="GO:0005524">
    <property type="term" value="F:ATP binding"/>
    <property type="evidence" value="ECO:0007669"/>
    <property type="project" value="UniProtKB-UniRule"/>
</dbReference>
<evidence type="ECO:0000256" key="6">
    <source>
        <dbReference type="ARBA" id="ARBA00023125"/>
    </source>
</evidence>
<dbReference type="GO" id="GO:0006260">
    <property type="term" value="P:DNA replication"/>
    <property type="evidence" value="ECO:0007669"/>
    <property type="project" value="UniProtKB-UniRule"/>
</dbReference>
<reference evidence="9 10" key="1">
    <citation type="submission" date="2017-04" db="EMBL/GenBank/DDBJ databases">
        <title>Whole genome sequence of Bdellovibrio bacteriovorus strain SSB218315.</title>
        <authorList>
            <person name="Oyedara O."/>
            <person name="Rodriguez-Perez M.A."/>
        </authorList>
    </citation>
    <scope>NUCLEOTIDE SEQUENCE [LARGE SCALE GENOMIC DNA]</scope>
    <source>
        <strain evidence="9 10">SSB218315</strain>
    </source>
</reference>
<dbReference type="InterPro" id="IPR036277">
    <property type="entry name" value="SMC_hinge_sf"/>
</dbReference>
<dbReference type="RefSeq" id="WP_088565876.1">
    <property type="nucleotide sequence ID" value="NZ_CP020946.1"/>
</dbReference>
<dbReference type="Gene3D" id="3.30.70.1620">
    <property type="match status" value="1"/>
</dbReference>
<evidence type="ECO:0000259" key="8">
    <source>
        <dbReference type="SMART" id="SM00968"/>
    </source>
</evidence>
<dbReference type="AlphaFoldDB" id="A0A1Z3NAE5"/>
<dbReference type="GO" id="GO:0030261">
    <property type="term" value="P:chromosome condensation"/>
    <property type="evidence" value="ECO:0007669"/>
    <property type="project" value="InterPro"/>
</dbReference>
<dbReference type="InterPro" id="IPR024704">
    <property type="entry name" value="SMC"/>
</dbReference>
<dbReference type="Gene3D" id="6.10.140.1720">
    <property type="match status" value="1"/>
</dbReference>
<dbReference type="GO" id="GO:0005694">
    <property type="term" value="C:chromosome"/>
    <property type="evidence" value="ECO:0007669"/>
    <property type="project" value="InterPro"/>
</dbReference>
<dbReference type="Pfam" id="PF02463">
    <property type="entry name" value="SMC_N"/>
    <property type="match status" value="1"/>
</dbReference>
<keyword evidence="6 7" id="KW-0238">DNA-binding</keyword>
<comment type="subcellular location">
    <subcellularLocation>
        <location evidence="1 7">Cytoplasm</location>
    </subcellularLocation>
</comment>
<feature type="coiled-coil region" evidence="7">
    <location>
        <begin position="1007"/>
        <end position="1041"/>
    </location>
</feature>
<dbReference type="CDD" id="cd03278">
    <property type="entry name" value="ABC_SMC_barmotin"/>
    <property type="match status" value="1"/>
</dbReference>
<sequence>MRIKKIELIGFKSFKDRTVIHFDAGITGIVGPNGCGKSNIVDALMWVMGDQSAKDLRASQMTDVIFGGAEGYAPLGMCEVSLTLENDGGPFPAKYIKHSEIMVTRRLHRNGEGEYFINKEPARLKDLQEIFMDTGAGSKGFSIIAQGMIGKIITAKPEDRRMLIEEAAGITKFKARKKESQRKLVATDQNLVRLQDIIGELKRQIDSLQRQAQRAERYRNIKNQIEDLDLWLSTAQYVELKRAADEAQAIFNEAQSMEVEGETNLSTLQGQLEVLKLQILEKEKAVEEQQTEYFTKQSTVQKKEMEIQELRFEIEQARRNEQMTGTILQEQQARKELLARDKAALDEQVIELKEESETLSAAFTEKNEIFQNFNSRIGTVDEDLTTKRRELFAVGQTESSLDARVNSLSSQIADLTDRQDNEQQVLNELREKQVEFENRRKKVITELDKERQMQLDLASDVDSFEANKKILQDSVATKKAEVDSFKDSLNEVASRLYGLENLQNNFEGFQEGVKQVMLWQKTRTQEMMADGSVVSHFQPVSEVVEVPAEYEVAMEAALGSRLQMLLSSDANIAVDAVSHLKENKSGRSSFMAADGQGLSFSRAEAPVGQEGVQAILKDVVQAADKFKNTVTYMLDGVAIVDSIRTALNLRPRYEGWTFVTLDGDTLTADGVLTGGSSESADSGMLKRRREIKELSEKKDEFAGKLQLAQMALKKTEEQLANVLNDFEGAQKRKIDQEIKVAELRKDAERAENEVQNALAAVERQEREVKKLTEQLEVQEQKLEELNEALIEARERKVLLESEVETLNSEMNSVRLGFDGLQAEVTDLQVKSASKTQEYTGVLRQLEMVTKSLTDLEAQLARMSEEAEGYNSQMTDTQVTLEEKKIEFERLLDEVETLKLQAARAKDEYEVMSESIRAIEDEASASQRARNERQHKMNDSQLKLEQAKMKEQYLIDQVRERYMLNLPDVVEKYVNREGDFLEADAQLKDLREKLAKIGEVNLSAIEEYEETAQRYEFLTKQHADLTEAKDQLRKVIERINKICSKRFKETFELVNDRFTRVFPVLFGGGEAWLELVEETEKNEAGIEIIARPPGKKTQNVSLMSGGEKALTAVALVFSIFLVKPSPWCLLDEVDAPLDDANVFRFNDLVREMAKRSQIIVVTHNKHTMEVAGKLYGVTMQERGVSTMVSVSIQDIK</sequence>
<feature type="coiled-coil region" evidence="7">
    <location>
        <begin position="698"/>
        <end position="809"/>
    </location>
</feature>
<dbReference type="Gene3D" id="1.20.1060.20">
    <property type="match status" value="1"/>
</dbReference>
<accession>A0A1Z3NAE5</accession>
<dbReference type="InterPro" id="IPR011890">
    <property type="entry name" value="SMC_prok"/>
</dbReference>
<dbReference type="HAMAP" id="MF_01894">
    <property type="entry name" value="Smc_prok"/>
    <property type="match status" value="1"/>
</dbReference>
<feature type="binding site" evidence="7">
    <location>
        <begin position="32"/>
        <end position="39"/>
    </location>
    <ligand>
        <name>ATP</name>
        <dbReference type="ChEBI" id="CHEBI:30616"/>
    </ligand>
</feature>
<evidence type="ECO:0000256" key="7">
    <source>
        <dbReference type="HAMAP-Rule" id="MF_01894"/>
    </source>
</evidence>
<comment type="domain">
    <text evidence="7">Contains large globular domains required for ATP hydrolysis at each terminus and a third globular domain forming a flexible hinge near the middle of the molecule. These domains are separated by coiled-coil structures.</text>
</comment>
<dbReference type="PANTHER" id="PTHR43977">
    <property type="entry name" value="STRUCTURAL MAINTENANCE OF CHROMOSOMES PROTEIN 3"/>
    <property type="match status" value="1"/>
</dbReference>
<evidence type="ECO:0000256" key="1">
    <source>
        <dbReference type="ARBA" id="ARBA00004496"/>
    </source>
</evidence>
<dbReference type="GO" id="GO:0007062">
    <property type="term" value="P:sister chromatid cohesion"/>
    <property type="evidence" value="ECO:0007669"/>
    <property type="project" value="InterPro"/>
</dbReference>
<dbReference type="EMBL" id="CP020946">
    <property type="protein sequence ID" value="ASD64405.1"/>
    <property type="molecule type" value="Genomic_DNA"/>
</dbReference>
<dbReference type="Pfam" id="PF06470">
    <property type="entry name" value="SMC_hinge"/>
    <property type="match status" value="1"/>
</dbReference>
<name>A0A1Z3NAE5_BDEBC</name>
<dbReference type="Gene3D" id="3.40.50.300">
    <property type="entry name" value="P-loop containing nucleotide triphosphate hydrolases"/>
    <property type="match status" value="2"/>
</dbReference>
<dbReference type="SUPFAM" id="SSF75553">
    <property type="entry name" value="Smc hinge domain"/>
    <property type="match status" value="1"/>
</dbReference>
<feature type="domain" description="SMC hinge" evidence="8">
    <location>
        <begin position="534"/>
        <end position="650"/>
    </location>
</feature>
<dbReference type="SMART" id="SM00968">
    <property type="entry name" value="SMC_hinge"/>
    <property type="match status" value="1"/>
</dbReference>
<organism evidence="9 10">
    <name type="scientific">Bdellovibrio bacteriovorus</name>
    <dbReference type="NCBI Taxonomy" id="959"/>
    <lineage>
        <taxon>Bacteria</taxon>
        <taxon>Pseudomonadati</taxon>
        <taxon>Bdellovibrionota</taxon>
        <taxon>Bdellovibrionia</taxon>
        <taxon>Bdellovibrionales</taxon>
        <taxon>Pseudobdellovibrionaceae</taxon>
        <taxon>Bdellovibrio</taxon>
    </lineage>
</organism>
<proteinExistence type="inferred from homology"/>
<dbReference type="InterPro" id="IPR027417">
    <property type="entry name" value="P-loop_NTPase"/>
</dbReference>
<dbReference type="GO" id="GO:0007059">
    <property type="term" value="P:chromosome segregation"/>
    <property type="evidence" value="ECO:0007669"/>
    <property type="project" value="UniProtKB-UniRule"/>
</dbReference>
<dbReference type="InterPro" id="IPR003395">
    <property type="entry name" value="RecF/RecN/SMC_N"/>
</dbReference>
<evidence type="ECO:0000313" key="9">
    <source>
        <dbReference type="EMBL" id="ASD64405.1"/>
    </source>
</evidence>